<gene>
    <name evidence="2" type="ORF">M427DRAFT_146682</name>
</gene>
<dbReference type="GO" id="GO:0032040">
    <property type="term" value="C:small-subunit processome"/>
    <property type="evidence" value="ECO:0007669"/>
    <property type="project" value="TreeGrafter"/>
</dbReference>
<dbReference type="AlphaFoldDB" id="A0A139A8W7"/>
<accession>A0A139A8W7</accession>
<reference evidence="2 3" key="1">
    <citation type="journal article" date="2015" name="Genome Biol. Evol.">
        <title>Phylogenomic analyses indicate that early fungi evolved digesting cell walls of algal ancestors of land plants.</title>
        <authorList>
            <person name="Chang Y."/>
            <person name="Wang S."/>
            <person name="Sekimoto S."/>
            <person name="Aerts A.L."/>
            <person name="Choi C."/>
            <person name="Clum A."/>
            <person name="LaButti K.M."/>
            <person name="Lindquist E.A."/>
            <person name="Yee Ngan C."/>
            <person name="Ohm R.A."/>
            <person name="Salamov A.A."/>
            <person name="Grigoriev I.V."/>
            <person name="Spatafora J.W."/>
            <person name="Berbee M.L."/>
        </authorList>
    </citation>
    <scope>NUCLEOTIDE SEQUENCE [LARGE SCALE GENOMIC DNA]</scope>
    <source>
        <strain evidence="2 3">JEL478</strain>
    </source>
</reference>
<dbReference type="GO" id="GO:0003723">
    <property type="term" value="F:RNA binding"/>
    <property type="evidence" value="ECO:0007669"/>
    <property type="project" value="TreeGrafter"/>
</dbReference>
<dbReference type="GO" id="GO:0008649">
    <property type="term" value="F:rRNA methyltransferase activity"/>
    <property type="evidence" value="ECO:0007669"/>
    <property type="project" value="TreeGrafter"/>
</dbReference>
<evidence type="ECO:0000313" key="3">
    <source>
        <dbReference type="Proteomes" id="UP000070544"/>
    </source>
</evidence>
<dbReference type="PANTHER" id="PTHR10335">
    <property type="entry name" value="RRNA 2-O-METHYLTRANSFERASE FIBRILLARIN"/>
    <property type="match status" value="1"/>
</dbReference>
<feature type="domain" description="Swiss Army Knife RNA repair protein HAD" evidence="1">
    <location>
        <begin position="34"/>
        <end position="261"/>
    </location>
</feature>
<proteinExistence type="predicted"/>
<name>A0A139A8W7_GONPJ</name>
<evidence type="ECO:0000259" key="1">
    <source>
        <dbReference type="Pfam" id="PF10307"/>
    </source>
</evidence>
<evidence type="ECO:0000313" key="2">
    <source>
        <dbReference type="EMBL" id="KXS13271.1"/>
    </source>
</evidence>
<sequence>MPSGPTSESMDPPRAALEIRTINVFDFDNTCFASPLPNPNIWHSSILKLLTGSFAPGIGWWTDPRSLDLGPEEEASGWAGRWNEAVCEDIRASSRDTSSLTVLLTGRSFRKFILLLRRMCASQHLPFDILGLKPSNDLFGGVSSWSLPFESSALRKGIVPSSGQLTYIHPPSKTSQSRWMSTLDFKRTFLLSLLQHFPKATTLRIYEDRVHHAREFDLMGEEWRREGLISTFQTKVIEPLTRPMDEQREKDFVIGMIDESNAGVNSGRMILHVDADSALTLERAPPPPTIPFTYSDPGGFAVTPSVPPQPNSPTDRWFMVTYARADAERPGWFRERTVVSSGRTWRSWDIVQIPTDTGRALIGVKPEPAGRGEF</sequence>
<dbReference type="Proteomes" id="UP000070544">
    <property type="component" value="Unassembled WGS sequence"/>
</dbReference>
<protein>
    <recommendedName>
        <fullName evidence="1">Swiss Army Knife RNA repair protein HAD domain-containing protein</fullName>
    </recommendedName>
</protein>
<dbReference type="InterPro" id="IPR018812">
    <property type="entry name" value="SAK_HAD"/>
</dbReference>
<dbReference type="GO" id="GO:1990259">
    <property type="term" value="F:histone H2AQ104 methyltransferase activity"/>
    <property type="evidence" value="ECO:0007669"/>
    <property type="project" value="TreeGrafter"/>
</dbReference>
<dbReference type="GO" id="GO:0000494">
    <property type="term" value="P:box C/D sno(s)RNA 3'-end processing"/>
    <property type="evidence" value="ECO:0007669"/>
    <property type="project" value="TreeGrafter"/>
</dbReference>
<dbReference type="GO" id="GO:0031428">
    <property type="term" value="C:box C/D methylation guide snoRNP complex"/>
    <property type="evidence" value="ECO:0007669"/>
    <property type="project" value="TreeGrafter"/>
</dbReference>
<organism evidence="2 3">
    <name type="scientific">Gonapodya prolifera (strain JEL478)</name>
    <name type="common">Monoblepharis prolifera</name>
    <dbReference type="NCBI Taxonomy" id="1344416"/>
    <lineage>
        <taxon>Eukaryota</taxon>
        <taxon>Fungi</taxon>
        <taxon>Fungi incertae sedis</taxon>
        <taxon>Chytridiomycota</taxon>
        <taxon>Chytridiomycota incertae sedis</taxon>
        <taxon>Monoblepharidomycetes</taxon>
        <taxon>Monoblepharidales</taxon>
        <taxon>Gonapodyaceae</taxon>
        <taxon>Gonapodya</taxon>
    </lineage>
</organism>
<dbReference type="PANTHER" id="PTHR10335:SF23">
    <property type="entry name" value="OB FOLD-CONTAINING PROTEIN, NUCLEIC ACID BINDING"/>
    <property type="match status" value="1"/>
</dbReference>
<keyword evidence="3" id="KW-1185">Reference proteome</keyword>
<dbReference type="Pfam" id="PF10307">
    <property type="entry name" value="HAD_SAK_1"/>
    <property type="match status" value="1"/>
</dbReference>
<dbReference type="EMBL" id="KQ965780">
    <property type="protein sequence ID" value="KXS13271.1"/>
    <property type="molecule type" value="Genomic_DNA"/>
</dbReference>
<dbReference type="OrthoDB" id="5596992at2759"/>